<gene>
    <name evidence="2" type="ORF">APX70_01100</name>
</gene>
<keyword evidence="1" id="KW-0472">Membrane</keyword>
<keyword evidence="1" id="KW-1133">Transmembrane helix</keyword>
<protein>
    <submittedName>
        <fullName evidence="2">Uncharacterized protein</fullName>
    </submittedName>
</protein>
<dbReference type="Proteomes" id="UP000282378">
    <property type="component" value="Unassembled WGS sequence"/>
</dbReference>
<comment type="caution">
    <text evidence="2">The sequence shown here is derived from an EMBL/GenBank/DDBJ whole genome shotgun (WGS) entry which is preliminary data.</text>
</comment>
<sequence>MVRDAEVLRSGMKSGSQDVTSGVEAFYRCGHDNDHGPVMQAVAVISDSSSVSAGCLMFDLDVIKVRETIMDTRVARASSTLARLAGVLLVIVCMGFFAPQRAQAEALNLVTCTGTHTTNWSPGLTNTSQTIVVSTTSNWSPCVSLSFPLVTSASSSESFQSTFSCQSLLLPTSSRTWVISWSDGVTSTYTFNATINNIGTLNTTIVGVGTIVDGRYKGANATSTFLLGNLQSTLNDSCDTATGVTSVSGLSTLVITP</sequence>
<dbReference type="EMBL" id="RBNL01001320">
    <property type="protein sequence ID" value="RML90977.1"/>
    <property type="molecule type" value="Genomic_DNA"/>
</dbReference>
<dbReference type="AlphaFoldDB" id="A0A3M2ZSL5"/>
<organism evidence="2 3">
    <name type="scientific">Pseudomonas syringae pv. maculicola</name>
    <dbReference type="NCBI Taxonomy" id="59511"/>
    <lineage>
        <taxon>Bacteria</taxon>
        <taxon>Pseudomonadati</taxon>
        <taxon>Pseudomonadota</taxon>
        <taxon>Gammaproteobacteria</taxon>
        <taxon>Pseudomonadales</taxon>
        <taxon>Pseudomonadaceae</taxon>
        <taxon>Pseudomonas</taxon>
    </lineage>
</organism>
<accession>A0A3M2ZSL5</accession>
<keyword evidence="1" id="KW-0812">Transmembrane</keyword>
<reference evidence="2 3" key="1">
    <citation type="submission" date="2018-08" db="EMBL/GenBank/DDBJ databases">
        <title>Recombination of ecologically and evolutionarily significant loci maintains genetic cohesion in the Pseudomonas syringae species complex.</title>
        <authorList>
            <person name="Dillon M."/>
            <person name="Thakur S."/>
            <person name="Almeida R.N.D."/>
            <person name="Weir B.S."/>
            <person name="Guttman D.S."/>
        </authorList>
    </citation>
    <scope>NUCLEOTIDE SEQUENCE [LARGE SCALE GENOMIC DNA]</scope>
    <source>
        <strain evidence="2 3">88_10</strain>
    </source>
</reference>
<proteinExistence type="predicted"/>
<evidence type="ECO:0000256" key="1">
    <source>
        <dbReference type="SAM" id="Phobius"/>
    </source>
</evidence>
<name>A0A3M2ZSL5_PSEYM</name>
<feature type="transmembrane region" description="Helical" evidence="1">
    <location>
        <begin position="80"/>
        <end position="98"/>
    </location>
</feature>
<evidence type="ECO:0000313" key="3">
    <source>
        <dbReference type="Proteomes" id="UP000282378"/>
    </source>
</evidence>
<evidence type="ECO:0000313" key="2">
    <source>
        <dbReference type="EMBL" id="RML90977.1"/>
    </source>
</evidence>